<evidence type="ECO:0008006" key="3">
    <source>
        <dbReference type="Google" id="ProtNLM"/>
    </source>
</evidence>
<dbReference type="GO" id="GO:0016616">
    <property type="term" value="F:oxidoreductase activity, acting on the CH-OH group of donors, NAD or NADP as acceptor"/>
    <property type="evidence" value="ECO:0007669"/>
    <property type="project" value="TreeGrafter"/>
</dbReference>
<gene>
    <name evidence="1" type="ORF">EVJ58_g8246</name>
</gene>
<evidence type="ECO:0000313" key="2">
    <source>
        <dbReference type="Proteomes" id="UP000298390"/>
    </source>
</evidence>
<evidence type="ECO:0000313" key="1">
    <source>
        <dbReference type="EMBL" id="TFY55441.1"/>
    </source>
</evidence>
<dbReference type="AlphaFoldDB" id="A0A4Y9Y234"/>
<dbReference type="Pfam" id="PF00106">
    <property type="entry name" value="adh_short"/>
    <property type="match status" value="1"/>
</dbReference>
<organism evidence="1 2">
    <name type="scientific">Rhodofomes roseus</name>
    <dbReference type="NCBI Taxonomy" id="34475"/>
    <lineage>
        <taxon>Eukaryota</taxon>
        <taxon>Fungi</taxon>
        <taxon>Dikarya</taxon>
        <taxon>Basidiomycota</taxon>
        <taxon>Agaricomycotina</taxon>
        <taxon>Agaricomycetes</taxon>
        <taxon>Polyporales</taxon>
        <taxon>Rhodofomes</taxon>
    </lineage>
</organism>
<dbReference type="InterPro" id="IPR052184">
    <property type="entry name" value="SDR_enzymes"/>
</dbReference>
<protein>
    <recommendedName>
        <fullName evidence="3">NAD(P)-binding protein</fullName>
    </recommendedName>
</protein>
<dbReference type="PRINTS" id="PR00081">
    <property type="entry name" value="GDHRDH"/>
</dbReference>
<dbReference type="PANTHER" id="PTHR45458:SF3">
    <property type="entry name" value="CHAIN DEHYDROGENASE (ATSC), PUTATIVE-RELATED"/>
    <property type="match status" value="1"/>
</dbReference>
<dbReference type="PANTHER" id="PTHR45458">
    <property type="entry name" value="SHORT-CHAIN DEHYDROGENASE/REDUCTASE SDR"/>
    <property type="match status" value="1"/>
</dbReference>
<dbReference type="EMBL" id="SEKV01000590">
    <property type="protein sequence ID" value="TFY55441.1"/>
    <property type="molecule type" value="Genomic_DNA"/>
</dbReference>
<name>A0A4Y9Y234_9APHY</name>
<reference evidence="1 2" key="1">
    <citation type="submission" date="2019-01" db="EMBL/GenBank/DDBJ databases">
        <title>Genome sequencing of the rare red list fungi Fomitopsis rosea.</title>
        <authorList>
            <person name="Buettner E."/>
            <person name="Kellner H."/>
        </authorList>
    </citation>
    <scope>NUCLEOTIDE SEQUENCE [LARGE SCALE GENOMIC DNA]</scope>
    <source>
        <strain evidence="1 2">DSM 105464</strain>
    </source>
</reference>
<dbReference type="SUPFAM" id="SSF51735">
    <property type="entry name" value="NAD(P)-binding Rossmann-fold domains"/>
    <property type="match status" value="1"/>
</dbReference>
<proteinExistence type="predicted"/>
<dbReference type="InterPro" id="IPR036291">
    <property type="entry name" value="NAD(P)-bd_dom_sf"/>
</dbReference>
<sequence length="288" mass="30636">MPSFAVIGASRGVGLELVRQLSASAANTVIVTVRNKEKSTHLNELVQASKSKNIHIVEADVADHHALERAAAEAAQITGGSLDVLVHNAARMEAENMIKGFLDYDTPEKLDAEFLASVCITSNSRFADAEKITPNQFKVNVLGVVHTVNAFLPLLRRGTTKKIIIIGSEGGDCGLVWKMRLSNAAAYGTTKAAENMVATKYAAELESEGFTVVSVSPGMVDVSGTATSSVVSPETMPTVTKIMNGIFAAFPKAAMITPEESGRRLVSFFDSVGPAESGVFRPSMEYLD</sequence>
<dbReference type="Proteomes" id="UP000298390">
    <property type="component" value="Unassembled WGS sequence"/>
</dbReference>
<dbReference type="Gene3D" id="3.40.50.720">
    <property type="entry name" value="NAD(P)-binding Rossmann-like Domain"/>
    <property type="match status" value="1"/>
</dbReference>
<comment type="caution">
    <text evidence="1">The sequence shown here is derived from an EMBL/GenBank/DDBJ whole genome shotgun (WGS) entry which is preliminary data.</text>
</comment>
<dbReference type="InterPro" id="IPR002347">
    <property type="entry name" value="SDR_fam"/>
</dbReference>
<accession>A0A4Y9Y234</accession>